<organism evidence="1 2">
    <name type="scientific">Companilactobacillus nodensis DSM 19682 = JCM 14932 = NBRC 107160</name>
    <dbReference type="NCBI Taxonomy" id="1423775"/>
    <lineage>
        <taxon>Bacteria</taxon>
        <taxon>Bacillati</taxon>
        <taxon>Bacillota</taxon>
        <taxon>Bacilli</taxon>
        <taxon>Lactobacillales</taxon>
        <taxon>Lactobacillaceae</taxon>
        <taxon>Companilactobacillus</taxon>
    </lineage>
</organism>
<proteinExistence type="predicted"/>
<dbReference type="Pfam" id="PF07751">
    <property type="entry name" value="Abi_2"/>
    <property type="match status" value="1"/>
</dbReference>
<protein>
    <recommendedName>
        <fullName evidence="3">Abi family protein</fullName>
    </recommendedName>
</protein>
<dbReference type="InterPro" id="IPR011664">
    <property type="entry name" value="Abi_system_AbiD/AbiF-like"/>
</dbReference>
<comment type="caution">
    <text evidence="1">The sequence shown here is derived from an EMBL/GenBank/DDBJ whole genome shotgun (WGS) entry which is preliminary data.</text>
</comment>
<reference evidence="1 2" key="1">
    <citation type="journal article" date="2015" name="Genome Announc.">
        <title>Expanding the biotechnology potential of lactobacilli through comparative genomics of 213 strains and associated genera.</title>
        <authorList>
            <person name="Sun Z."/>
            <person name="Harris H.M."/>
            <person name="McCann A."/>
            <person name="Guo C."/>
            <person name="Argimon S."/>
            <person name="Zhang W."/>
            <person name="Yang X."/>
            <person name="Jeffery I.B."/>
            <person name="Cooney J.C."/>
            <person name="Kagawa T.F."/>
            <person name="Liu W."/>
            <person name="Song Y."/>
            <person name="Salvetti E."/>
            <person name="Wrobel A."/>
            <person name="Rasinkangas P."/>
            <person name="Parkhill J."/>
            <person name="Rea M.C."/>
            <person name="O'Sullivan O."/>
            <person name="Ritari J."/>
            <person name="Douillard F.P."/>
            <person name="Paul Ross R."/>
            <person name="Yang R."/>
            <person name="Briner A.E."/>
            <person name="Felis G.E."/>
            <person name="de Vos W.M."/>
            <person name="Barrangou R."/>
            <person name="Klaenhammer T.R."/>
            <person name="Caufield P.W."/>
            <person name="Cui Y."/>
            <person name="Zhang H."/>
            <person name="O'Toole P.W."/>
        </authorList>
    </citation>
    <scope>NUCLEOTIDE SEQUENCE [LARGE SCALE GENOMIC DNA]</scope>
    <source>
        <strain evidence="1 2">DSM 19682</strain>
    </source>
</reference>
<sequence>MRCFSLSKNIPKFQTYGSLIKNLRSKNMIIENETDAINLLKENGYYTLINRYKGDFYISNKSLFERDTSINDLYKYKLIETDFRNILFKYTIIFEQKLKESISYTLSKDIGIRTSDYLNPYNYRNKNKAKQITGFINKKIIDCHDDPVKYYKNHYNDIPPWVLVNNITLGQTRMLFSMFKFDQSDYVAQQLISPNKEIFSNNRNEREELIEFTRNIISIISDFRNTLAHGRRMVHFNSKTKLKYKSLKLFITPNVITKNEFYTDKLCTNDPFAFLVVLSITMKSTQLDNLIIQLKEWEKTNTGTINDKKLFTKFLSNSKIPQDFIQRLNNIPK</sequence>
<gene>
    <name evidence="1" type="ORF">FD03_GL000293</name>
</gene>
<accession>A0A0R1K8B3</accession>
<dbReference type="EMBL" id="AZDZ01000011">
    <property type="protein sequence ID" value="KRK79595.1"/>
    <property type="molecule type" value="Genomic_DNA"/>
</dbReference>
<evidence type="ECO:0000313" key="2">
    <source>
        <dbReference type="Proteomes" id="UP000051248"/>
    </source>
</evidence>
<dbReference type="Proteomes" id="UP000051248">
    <property type="component" value="Unassembled WGS sequence"/>
</dbReference>
<evidence type="ECO:0000313" key="1">
    <source>
        <dbReference type="EMBL" id="KRK79595.1"/>
    </source>
</evidence>
<name>A0A0R1K8B3_9LACO</name>
<dbReference type="PATRIC" id="fig|1423775.4.peg.300"/>
<dbReference type="AlphaFoldDB" id="A0A0R1K8B3"/>
<evidence type="ECO:0008006" key="3">
    <source>
        <dbReference type="Google" id="ProtNLM"/>
    </source>
</evidence>
<keyword evidence="2" id="KW-1185">Reference proteome</keyword>